<organism evidence="6 7">
    <name type="scientific">Orrella daihaiensis</name>
    <dbReference type="NCBI Taxonomy" id="2782176"/>
    <lineage>
        <taxon>Bacteria</taxon>
        <taxon>Pseudomonadati</taxon>
        <taxon>Pseudomonadota</taxon>
        <taxon>Betaproteobacteria</taxon>
        <taxon>Burkholderiales</taxon>
        <taxon>Alcaligenaceae</taxon>
        <taxon>Orrella</taxon>
    </lineage>
</organism>
<dbReference type="InterPro" id="IPR050178">
    <property type="entry name" value="AspA/AstE_fam"/>
</dbReference>
<accession>A0ABY4AN97</accession>
<dbReference type="SUPFAM" id="SSF53187">
    <property type="entry name" value="Zn-dependent exopeptidases"/>
    <property type="match status" value="1"/>
</dbReference>
<feature type="domain" description="Succinylglutamate desuccinylase/Aspartoacylase catalytic" evidence="5">
    <location>
        <begin position="40"/>
        <end position="211"/>
    </location>
</feature>
<protein>
    <submittedName>
        <fullName evidence="6">Succinylglutamate desuccinylase/aspartoacylase family protein</fullName>
    </submittedName>
</protein>
<dbReference type="RefSeq" id="WP_243477747.1">
    <property type="nucleotide sequence ID" value="NZ_CP063982.1"/>
</dbReference>
<keyword evidence="7" id="KW-1185">Reference proteome</keyword>
<comment type="cofactor">
    <cofactor evidence="1">
        <name>Zn(2+)</name>
        <dbReference type="ChEBI" id="CHEBI:29105"/>
    </cofactor>
</comment>
<evidence type="ECO:0000256" key="3">
    <source>
        <dbReference type="ARBA" id="ARBA00022801"/>
    </source>
</evidence>
<dbReference type="PANTHER" id="PTHR15162:SF7">
    <property type="entry name" value="SUCCINYLGLUTAMATE DESUCCINYLASE"/>
    <property type="match status" value="1"/>
</dbReference>
<evidence type="ECO:0000256" key="2">
    <source>
        <dbReference type="ARBA" id="ARBA00022723"/>
    </source>
</evidence>
<dbReference type="InterPro" id="IPR055438">
    <property type="entry name" value="AstE_AspA_cat"/>
</dbReference>
<keyword evidence="3" id="KW-0378">Hydrolase</keyword>
<proteinExistence type="predicted"/>
<gene>
    <name evidence="6" type="ORF">DHf2319_08515</name>
</gene>
<reference evidence="6 7" key="1">
    <citation type="submission" date="2020-11" db="EMBL/GenBank/DDBJ databases">
        <title>Algicoccus daihaiensis sp.nov., isolated from Daihai Lake in Inner Mongolia.</title>
        <authorList>
            <person name="Kai J."/>
        </authorList>
    </citation>
    <scope>NUCLEOTIDE SEQUENCE [LARGE SCALE GENOMIC DNA]</scope>
    <source>
        <strain evidence="7">f23</strain>
    </source>
</reference>
<evidence type="ECO:0000256" key="4">
    <source>
        <dbReference type="ARBA" id="ARBA00022833"/>
    </source>
</evidence>
<name>A0ABY4AN97_9BURK</name>
<evidence type="ECO:0000313" key="6">
    <source>
        <dbReference type="EMBL" id="UOD49519.1"/>
    </source>
</evidence>
<dbReference type="EMBL" id="CP063982">
    <property type="protein sequence ID" value="UOD49519.1"/>
    <property type="molecule type" value="Genomic_DNA"/>
</dbReference>
<dbReference type="Proteomes" id="UP000831607">
    <property type="component" value="Chromosome"/>
</dbReference>
<keyword evidence="2" id="KW-0479">Metal-binding</keyword>
<sequence length="327" mass="36235">MNQVTPINTNPVDIQAPDITRWQAGNTGVDFVWQFDSGKPGPNVMVQSLTHGNEICGAIVMEWFLSQGFKPQKGVLTMTFGNLAAFARWDPANPGISRYTDEDFNRVWSDEYLKSNKNSAELERARLLLPFVDSADYLLDIHSMHEPCAPLMVCGVTGEGADKAVELSKRLGIPECLMYDTGHPSGKRMIERPHFADPNNPKTAILIECGQHWEKSSVDVARQTMLRFLIDREVISHEAVASHLNASLQAKSHKVVKVTEAVVAKSSEFSFVQPFKGLEVIPKKGDPIAKNGDETVVAPYDNTVLVMPSVSKQWKIGTTMVRLGQLM</sequence>
<dbReference type="PANTHER" id="PTHR15162">
    <property type="entry name" value="ASPARTOACYLASE"/>
    <property type="match status" value="1"/>
</dbReference>
<evidence type="ECO:0000256" key="1">
    <source>
        <dbReference type="ARBA" id="ARBA00001947"/>
    </source>
</evidence>
<dbReference type="Gene3D" id="3.40.630.10">
    <property type="entry name" value="Zn peptidases"/>
    <property type="match status" value="1"/>
</dbReference>
<dbReference type="Pfam" id="PF24827">
    <property type="entry name" value="AstE_AspA_cat"/>
    <property type="match status" value="1"/>
</dbReference>
<keyword evidence="4" id="KW-0862">Zinc</keyword>
<evidence type="ECO:0000259" key="5">
    <source>
        <dbReference type="Pfam" id="PF24827"/>
    </source>
</evidence>
<evidence type="ECO:0000313" key="7">
    <source>
        <dbReference type="Proteomes" id="UP000831607"/>
    </source>
</evidence>